<feature type="region of interest" description="Disordered" evidence="6">
    <location>
        <begin position="306"/>
        <end position="376"/>
    </location>
</feature>
<dbReference type="eggNOG" id="ENOG502QYHH">
    <property type="taxonomic scope" value="Eukaryota"/>
</dbReference>
<dbReference type="InterPro" id="IPR002121">
    <property type="entry name" value="HRDC_dom"/>
</dbReference>
<feature type="region of interest" description="Disordered" evidence="6">
    <location>
        <begin position="1"/>
        <end position="28"/>
    </location>
</feature>
<dbReference type="InterPro" id="IPR036957">
    <property type="entry name" value="Znf_PARP_sf"/>
</dbReference>
<gene>
    <name evidence="9" type="ORF">THAOC_32780</name>
</gene>
<keyword evidence="4" id="KW-0862">Zinc</keyword>
<dbReference type="GO" id="GO:0008270">
    <property type="term" value="F:zinc ion binding"/>
    <property type="evidence" value="ECO:0007669"/>
    <property type="project" value="UniProtKB-KW"/>
</dbReference>
<feature type="domain" description="HRDC" evidence="8">
    <location>
        <begin position="132"/>
        <end position="212"/>
    </location>
</feature>
<sequence length="399" mass="43670">MNAWRSPNPPVAPAKGRRKRDLIEASPTGRAKCQKCGKLIEKGATRIGIQAQIKTAQGTPVWTLRYYHEGCVSENTKRKLHLGPPTPPAKRAKRSVVSPDGKKTRKKSASKKAPATCKSGEPENNRRSLLKPRVRKQLESDLRLLRSRFAAHQGCDPCRIFPNRSLSEILARLPRDELELTACWGIKEKRLRQYGGSILAVVGTYLRDGSVRETTSTGNGRVSMANPATPARGGTEGASSAVSPSGIEGSADDDIEVQSGPTLSVEEIVAQRVREAEARGEHRKCPRGIDEGAGGIMLILNVTKDTEDTQKQQPTTDNNAAKSLLRRRLRRPPRDRVGLLPLGHPSTPVPPLERLDDDDIRRRLAPARHRGVLPVPPPVCLGLRPLGQLQHRPSRGLPA</sequence>
<dbReference type="EMBL" id="AGNL01045851">
    <property type="protein sequence ID" value="EJK48421.1"/>
    <property type="molecule type" value="Genomic_DNA"/>
</dbReference>
<dbReference type="InterPro" id="IPR044876">
    <property type="entry name" value="HRDC_dom_sf"/>
</dbReference>
<evidence type="ECO:0000313" key="9">
    <source>
        <dbReference type="EMBL" id="EJK48421.1"/>
    </source>
</evidence>
<dbReference type="Proteomes" id="UP000266841">
    <property type="component" value="Unassembled WGS sequence"/>
</dbReference>
<dbReference type="PROSITE" id="PS50967">
    <property type="entry name" value="HRDC"/>
    <property type="match status" value="1"/>
</dbReference>
<dbReference type="OMA" id="HYHEACV"/>
<feature type="region of interest" description="Disordered" evidence="6">
    <location>
        <begin position="77"/>
        <end position="130"/>
    </location>
</feature>
<evidence type="ECO:0000313" key="10">
    <source>
        <dbReference type="Proteomes" id="UP000266841"/>
    </source>
</evidence>
<evidence type="ECO:0000256" key="1">
    <source>
        <dbReference type="ARBA" id="ARBA00004123"/>
    </source>
</evidence>
<dbReference type="GO" id="GO:0000166">
    <property type="term" value="F:nucleotide binding"/>
    <property type="evidence" value="ECO:0007669"/>
    <property type="project" value="InterPro"/>
</dbReference>
<organism evidence="9 10">
    <name type="scientific">Thalassiosira oceanica</name>
    <name type="common">Marine diatom</name>
    <dbReference type="NCBI Taxonomy" id="159749"/>
    <lineage>
        <taxon>Eukaryota</taxon>
        <taxon>Sar</taxon>
        <taxon>Stramenopiles</taxon>
        <taxon>Ochrophyta</taxon>
        <taxon>Bacillariophyta</taxon>
        <taxon>Coscinodiscophyceae</taxon>
        <taxon>Thalassiosirophycidae</taxon>
        <taxon>Thalassiosirales</taxon>
        <taxon>Thalassiosiraceae</taxon>
        <taxon>Thalassiosira</taxon>
    </lineage>
</organism>
<dbReference type="SMART" id="SM00341">
    <property type="entry name" value="HRDC"/>
    <property type="match status" value="1"/>
</dbReference>
<dbReference type="PROSITE" id="PS50064">
    <property type="entry name" value="ZF_PARP_2"/>
    <property type="match status" value="1"/>
</dbReference>
<keyword evidence="3" id="KW-0863">Zinc-finger</keyword>
<dbReference type="Pfam" id="PF00645">
    <property type="entry name" value="zf-PARP"/>
    <property type="match status" value="1"/>
</dbReference>
<dbReference type="InterPro" id="IPR010997">
    <property type="entry name" value="HRDC-like_sf"/>
</dbReference>
<dbReference type="SMART" id="SM01336">
    <property type="entry name" value="zf-PARP"/>
    <property type="match status" value="1"/>
</dbReference>
<dbReference type="Pfam" id="PF00570">
    <property type="entry name" value="HRDC"/>
    <property type="match status" value="1"/>
</dbReference>
<evidence type="ECO:0000259" key="7">
    <source>
        <dbReference type="PROSITE" id="PS50064"/>
    </source>
</evidence>
<keyword evidence="5" id="KW-0539">Nucleus</keyword>
<keyword evidence="2" id="KW-0479">Metal-binding</keyword>
<dbReference type="AlphaFoldDB" id="K0RHI7"/>
<protein>
    <recommendedName>
        <fullName evidence="11">HRDC domain-containing protein</fullName>
    </recommendedName>
</protein>
<feature type="compositionally biased region" description="Polar residues" evidence="6">
    <location>
        <begin position="311"/>
        <end position="321"/>
    </location>
</feature>
<feature type="domain" description="PARP-type" evidence="7">
    <location>
        <begin position="23"/>
        <end position="78"/>
    </location>
</feature>
<dbReference type="GO" id="GO:0003677">
    <property type="term" value="F:DNA binding"/>
    <property type="evidence" value="ECO:0007669"/>
    <property type="project" value="InterPro"/>
</dbReference>
<dbReference type="Gene3D" id="1.10.150.80">
    <property type="entry name" value="HRDC domain"/>
    <property type="match status" value="1"/>
</dbReference>
<evidence type="ECO:0008006" key="11">
    <source>
        <dbReference type="Google" id="ProtNLM"/>
    </source>
</evidence>
<comment type="caution">
    <text evidence="9">The sequence shown here is derived from an EMBL/GenBank/DDBJ whole genome shotgun (WGS) entry which is preliminary data.</text>
</comment>
<name>K0RHI7_THAOC</name>
<evidence type="ECO:0000256" key="2">
    <source>
        <dbReference type="ARBA" id="ARBA00022723"/>
    </source>
</evidence>
<proteinExistence type="predicted"/>
<evidence type="ECO:0000256" key="3">
    <source>
        <dbReference type="ARBA" id="ARBA00022771"/>
    </source>
</evidence>
<evidence type="ECO:0000256" key="4">
    <source>
        <dbReference type="ARBA" id="ARBA00022833"/>
    </source>
</evidence>
<accession>K0RHI7</accession>
<dbReference type="SUPFAM" id="SSF57716">
    <property type="entry name" value="Glucocorticoid receptor-like (DNA-binding domain)"/>
    <property type="match status" value="1"/>
</dbReference>
<feature type="region of interest" description="Disordered" evidence="6">
    <location>
        <begin position="212"/>
        <end position="259"/>
    </location>
</feature>
<dbReference type="SUPFAM" id="SSF47819">
    <property type="entry name" value="HRDC-like"/>
    <property type="match status" value="1"/>
</dbReference>
<dbReference type="Gene3D" id="3.30.1740.10">
    <property type="entry name" value="Zinc finger, PARP-type"/>
    <property type="match status" value="1"/>
</dbReference>
<dbReference type="GO" id="GO:0005634">
    <property type="term" value="C:nucleus"/>
    <property type="evidence" value="ECO:0007669"/>
    <property type="project" value="UniProtKB-SubCell"/>
</dbReference>
<evidence type="ECO:0000256" key="6">
    <source>
        <dbReference type="SAM" id="MobiDB-lite"/>
    </source>
</evidence>
<evidence type="ECO:0000259" key="8">
    <source>
        <dbReference type="PROSITE" id="PS50967"/>
    </source>
</evidence>
<keyword evidence="10" id="KW-1185">Reference proteome</keyword>
<dbReference type="InterPro" id="IPR001510">
    <property type="entry name" value="Znf_PARP"/>
</dbReference>
<comment type="subcellular location">
    <subcellularLocation>
        <location evidence="1">Nucleus</location>
    </subcellularLocation>
</comment>
<reference evidence="9 10" key="1">
    <citation type="journal article" date="2012" name="Genome Biol.">
        <title>Genome and low-iron response of an oceanic diatom adapted to chronic iron limitation.</title>
        <authorList>
            <person name="Lommer M."/>
            <person name="Specht M."/>
            <person name="Roy A.S."/>
            <person name="Kraemer L."/>
            <person name="Andreson R."/>
            <person name="Gutowska M.A."/>
            <person name="Wolf J."/>
            <person name="Bergner S.V."/>
            <person name="Schilhabel M.B."/>
            <person name="Klostermeier U.C."/>
            <person name="Beiko R.G."/>
            <person name="Rosenstiel P."/>
            <person name="Hippler M."/>
            <person name="Laroche J."/>
        </authorList>
    </citation>
    <scope>NUCLEOTIDE SEQUENCE [LARGE SCALE GENOMIC DNA]</scope>
    <source>
        <strain evidence="9 10">CCMP1005</strain>
    </source>
</reference>
<dbReference type="OrthoDB" id="53692at2759"/>
<evidence type="ECO:0000256" key="5">
    <source>
        <dbReference type="ARBA" id="ARBA00023242"/>
    </source>
</evidence>